<dbReference type="InterPro" id="IPR000595">
    <property type="entry name" value="cNMP-bd_dom"/>
</dbReference>
<evidence type="ECO:0000313" key="6">
    <source>
        <dbReference type="EMBL" id="VAW13947.1"/>
    </source>
</evidence>
<proteinExistence type="predicted"/>
<dbReference type="CDD" id="cd00038">
    <property type="entry name" value="CAP_ED"/>
    <property type="match status" value="1"/>
</dbReference>
<name>A0A3B0TKU6_9ZZZZ</name>
<keyword evidence="1" id="KW-0805">Transcription regulation</keyword>
<feature type="domain" description="HTH crp-type" evidence="5">
    <location>
        <begin position="152"/>
        <end position="220"/>
    </location>
</feature>
<dbReference type="GO" id="GO:0005829">
    <property type="term" value="C:cytosol"/>
    <property type="evidence" value="ECO:0007669"/>
    <property type="project" value="TreeGrafter"/>
</dbReference>
<dbReference type="InterPro" id="IPR012318">
    <property type="entry name" value="HTH_CRP"/>
</dbReference>
<dbReference type="SMART" id="SM00100">
    <property type="entry name" value="cNMP"/>
    <property type="match status" value="1"/>
</dbReference>
<dbReference type="GO" id="GO:0003700">
    <property type="term" value="F:DNA-binding transcription factor activity"/>
    <property type="evidence" value="ECO:0007669"/>
    <property type="project" value="TreeGrafter"/>
</dbReference>
<dbReference type="InterPro" id="IPR014710">
    <property type="entry name" value="RmlC-like_jellyroll"/>
</dbReference>
<dbReference type="Pfam" id="PF13545">
    <property type="entry name" value="HTH_Crp_2"/>
    <property type="match status" value="1"/>
</dbReference>
<dbReference type="Pfam" id="PF00027">
    <property type="entry name" value="cNMP_binding"/>
    <property type="match status" value="1"/>
</dbReference>
<protein>
    <submittedName>
        <fullName evidence="6">Transcriptional regulator, Crp/Fnr family</fullName>
    </submittedName>
</protein>
<evidence type="ECO:0000256" key="3">
    <source>
        <dbReference type="ARBA" id="ARBA00023163"/>
    </source>
</evidence>
<evidence type="ECO:0000256" key="1">
    <source>
        <dbReference type="ARBA" id="ARBA00023015"/>
    </source>
</evidence>
<keyword evidence="3" id="KW-0804">Transcription</keyword>
<sequence>MAIGLRVGDMDLIRSTTVFSGLSPETLELLISDASVQLHDRSEVLFMQGDPAIAFYVVFEGWVKIYRMTPAGEEAIVGVFTRGQSFAEAAAFIGDVYPASGETVTECRALIIPARRLFDRIQRSPEIGLAMLASTSHHLHQLIQQIEQLKAHTGAQRIAEFLLSLAPVDEGSCTIALPYDKTLIAGRLGMKPESLSRAFLRLRGVGVGIKQNMASITNVKILDDFVNKERAEVMRPQGAEHH</sequence>
<evidence type="ECO:0000259" key="5">
    <source>
        <dbReference type="PROSITE" id="PS51063"/>
    </source>
</evidence>
<gene>
    <name evidence="6" type="ORF">MNBD_ALPHA09-62</name>
</gene>
<dbReference type="EMBL" id="UOEM01000067">
    <property type="protein sequence ID" value="VAW13947.1"/>
    <property type="molecule type" value="Genomic_DNA"/>
</dbReference>
<dbReference type="InterPro" id="IPR018490">
    <property type="entry name" value="cNMP-bd_dom_sf"/>
</dbReference>
<keyword evidence="2" id="KW-0238">DNA-binding</keyword>
<dbReference type="AlphaFoldDB" id="A0A3B0TKU6"/>
<reference evidence="6" key="1">
    <citation type="submission" date="2018-06" db="EMBL/GenBank/DDBJ databases">
        <authorList>
            <person name="Zhirakovskaya E."/>
        </authorList>
    </citation>
    <scope>NUCLEOTIDE SEQUENCE</scope>
</reference>
<evidence type="ECO:0000256" key="2">
    <source>
        <dbReference type="ARBA" id="ARBA00023125"/>
    </source>
</evidence>
<dbReference type="PANTHER" id="PTHR24567">
    <property type="entry name" value="CRP FAMILY TRANSCRIPTIONAL REGULATORY PROTEIN"/>
    <property type="match status" value="1"/>
</dbReference>
<dbReference type="PANTHER" id="PTHR24567:SF74">
    <property type="entry name" value="HTH-TYPE TRANSCRIPTIONAL REGULATOR ARCR"/>
    <property type="match status" value="1"/>
</dbReference>
<dbReference type="InterPro" id="IPR036388">
    <property type="entry name" value="WH-like_DNA-bd_sf"/>
</dbReference>
<dbReference type="PROSITE" id="PS51063">
    <property type="entry name" value="HTH_CRP_2"/>
    <property type="match status" value="1"/>
</dbReference>
<dbReference type="Gene3D" id="1.10.10.10">
    <property type="entry name" value="Winged helix-like DNA-binding domain superfamily/Winged helix DNA-binding domain"/>
    <property type="match status" value="1"/>
</dbReference>
<evidence type="ECO:0000259" key="4">
    <source>
        <dbReference type="PROSITE" id="PS50042"/>
    </source>
</evidence>
<dbReference type="Gene3D" id="2.60.120.10">
    <property type="entry name" value="Jelly Rolls"/>
    <property type="match status" value="1"/>
</dbReference>
<feature type="domain" description="Cyclic nucleotide-binding" evidence="4">
    <location>
        <begin position="18"/>
        <end position="112"/>
    </location>
</feature>
<organism evidence="6">
    <name type="scientific">hydrothermal vent metagenome</name>
    <dbReference type="NCBI Taxonomy" id="652676"/>
    <lineage>
        <taxon>unclassified sequences</taxon>
        <taxon>metagenomes</taxon>
        <taxon>ecological metagenomes</taxon>
    </lineage>
</organism>
<dbReference type="PROSITE" id="PS50042">
    <property type="entry name" value="CNMP_BINDING_3"/>
    <property type="match status" value="1"/>
</dbReference>
<dbReference type="InterPro" id="IPR050397">
    <property type="entry name" value="Env_Response_Regulators"/>
</dbReference>
<accession>A0A3B0TKU6</accession>
<dbReference type="GO" id="GO:0003677">
    <property type="term" value="F:DNA binding"/>
    <property type="evidence" value="ECO:0007669"/>
    <property type="project" value="UniProtKB-KW"/>
</dbReference>
<dbReference type="SUPFAM" id="SSF51206">
    <property type="entry name" value="cAMP-binding domain-like"/>
    <property type="match status" value="1"/>
</dbReference>